<evidence type="ECO:0000256" key="1">
    <source>
        <dbReference type="SAM" id="Coils"/>
    </source>
</evidence>
<dbReference type="OrthoDB" id="6446105at2759"/>
<protein>
    <recommendedName>
        <fullName evidence="2">DUF985 domain-containing protein</fullName>
    </recommendedName>
</protein>
<dbReference type="InterPro" id="IPR014710">
    <property type="entry name" value="RmlC-like_jellyroll"/>
</dbReference>
<comment type="caution">
    <text evidence="3">The sequence shown here is derived from an EMBL/GenBank/DDBJ whole genome shotgun (WGS) entry which is preliminary data.</text>
</comment>
<dbReference type="InterPro" id="IPR011051">
    <property type="entry name" value="RmlC_Cupin_sf"/>
</dbReference>
<dbReference type="EMBL" id="BMAV01008524">
    <property type="protein sequence ID" value="GFY52181.1"/>
    <property type="molecule type" value="Genomic_DNA"/>
</dbReference>
<dbReference type="Proteomes" id="UP000886998">
    <property type="component" value="Unassembled WGS sequence"/>
</dbReference>
<dbReference type="AlphaFoldDB" id="A0A8X6XI74"/>
<keyword evidence="4" id="KW-1185">Reference proteome</keyword>
<evidence type="ECO:0000313" key="4">
    <source>
        <dbReference type="Proteomes" id="UP000886998"/>
    </source>
</evidence>
<dbReference type="InterPro" id="IPR009327">
    <property type="entry name" value="Cupin_DUF985"/>
</dbReference>
<dbReference type="SUPFAM" id="SSF51182">
    <property type="entry name" value="RmlC-like cupins"/>
    <property type="match status" value="1"/>
</dbReference>
<reference evidence="3" key="1">
    <citation type="submission" date="2020-08" db="EMBL/GenBank/DDBJ databases">
        <title>Multicomponent nature underlies the extraordinary mechanical properties of spider dragline silk.</title>
        <authorList>
            <person name="Kono N."/>
            <person name="Nakamura H."/>
            <person name="Mori M."/>
            <person name="Yoshida Y."/>
            <person name="Ohtoshi R."/>
            <person name="Malay A.D."/>
            <person name="Moran D.A.P."/>
            <person name="Tomita M."/>
            <person name="Numata K."/>
            <person name="Arakawa K."/>
        </authorList>
    </citation>
    <scope>NUCLEOTIDE SEQUENCE</scope>
</reference>
<feature type="domain" description="DUF985" evidence="2">
    <location>
        <begin position="153"/>
        <end position="281"/>
    </location>
</feature>
<feature type="coiled-coil region" evidence="1">
    <location>
        <begin position="26"/>
        <end position="53"/>
    </location>
</feature>
<proteinExistence type="predicted"/>
<name>A0A8X6XI74_9ARAC</name>
<dbReference type="Gene3D" id="2.60.120.10">
    <property type="entry name" value="Jelly Rolls"/>
    <property type="match status" value="1"/>
</dbReference>
<organism evidence="3 4">
    <name type="scientific">Trichonephila inaurata madagascariensis</name>
    <dbReference type="NCBI Taxonomy" id="2747483"/>
    <lineage>
        <taxon>Eukaryota</taxon>
        <taxon>Metazoa</taxon>
        <taxon>Ecdysozoa</taxon>
        <taxon>Arthropoda</taxon>
        <taxon>Chelicerata</taxon>
        <taxon>Arachnida</taxon>
        <taxon>Araneae</taxon>
        <taxon>Araneomorphae</taxon>
        <taxon>Entelegynae</taxon>
        <taxon>Araneoidea</taxon>
        <taxon>Nephilidae</taxon>
        <taxon>Trichonephila</taxon>
        <taxon>Trichonephila inaurata</taxon>
    </lineage>
</organism>
<dbReference type="Pfam" id="PF06172">
    <property type="entry name" value="Cupin_5"/>
    <property type="match status" value="1"/>
</dbReference>
<keyword evidence="1" id="KW-0175">Coiled coil</keyword>
<accession>A0A8X6XI74</accession>
<sequence length="363" mass="42396">MSTLSASSLFKIVKSQRDYYFSDHLRENLVQKINDLSTTIEKLKQEITNYDSSYKDEFPYWDKDQETLQRIFQRLVKQRDDGIDETQKPKFDDWINRLDAIIWDAKELFLTQEIGLSEWNNNKKYLEEVLVSLETLGNQILSSDDVISYLKLISLNTHTSELGHFKEFARGLNDEGKSFTSIFYFLKDDEVSCFHKLHQTMKPERSPEETWIWLAGEPVSLYTKDSNLTEKVINEDNKDTTVPPNTWFAAKLSNGNHNTTEACNEQFSLVICHCSPSFLVSCYHDLTEKHKMDWDSLISIYQHSTEDRKKTIVFTHGRKGKIRSSCSGAEFFESRITSYIEPICLFFNNMVACFFPLNISFPY</sequence>
<evidence type="ECO:0000313" key="3">
    <source>
        <dbReference type="EMBL" id="GFY52181.1"/>
    </source>
</evidence>
<evidence type="ECO:0000259" key="2">
    <source>
        <dbReference type="Pfam" id="PF06172"/>
    </source>
</evidence>
<gene>
    <name evidence="3" type="ORF">TNIN_413291</name>
</gene>